<sequence length="134" mass="14921">MCLLILLVLFFLQQKIVIKVTLQTNRSREKALALAARWDGVASLALTGDGRDQLEVVGDGIDAVALVSALRRKVGPAEILKVEKIKEGSKSQALKEPSQWVQAYPYYYYPSPQFQHYSPPSPLIKELSDDCSVM</sequence>
<comment type="caution">
    <text evidence="2">The sequence shown here is derived from an EMBL/GenBank/DDBJ whole genome shotgun (WGS) entry which is preliminary data.</text>
</comment>
<keyword evidence="1" id="KW-0732">Signal</keyword>
<feature type="chain" id="PRO_5032336032" evidence="1">
    <location>
        <begin position="19"/>
        <end position="134"/>
    </location>
</feature>
<evidence type="ECO:0000313" key="3">
    <source>
        <dbReference type="Proteomes" id="UP000636709"/>
    </source>
</evidence>
<dbReference type="AlphaFoldDB" id="A0A835KP31"/>
<dbReference type="OrthoDB" id="692521at2759"/>
<reference evidence="2" key="1">
    <citation type="submission" date="2020-07" db="EMBL/GenBank/DDBJ databases">
        <title>Genome sequence and genetic diversity analysis of an under-domesticated orphan crop, white fonio (Digitaria exilis).</title>
        <authorList>
            <person name="Bennetzen J.L."/>
            <person name="Chen S."/>
            <person name="Ma X."/>
            <person name="Wang X."/>
            <person name="Yssel A.E.J."/>
            <person name="Chaluvadi S.R."/>
            <person name="Johnson M."/>
            <person name="Gangashetty P."/>
            <person name="Hamidou F."/>
            <person name="Sanogo M.D."/>
            <person name="Zwaenepoel A."/>
            <person name="Wallace J."/>
            <person name="Van De Peer Y."/>
            <person name="Van Deynze A."/>
        </authorList>
    </citation>
    <scope>NUCLEOTIDE SEQUENCE</scope>
    <source>
        <tissue evidence="2">Leaves</tissue>
    </source>
</reference>
<dbReference type="Gene3D" id="3.30.70.100">
    <property type="match status" value="1"/>
</dbReference>
<accession>A0A835KP31</accession>
<dbReference type="Proteomes" id="UP000636709">
    <property type="component" value="Unassembled WGS sequence"/>
</dbReference>
<evidence type="ECO:0000256" key="1">
    <source>
        <dbReference type="SAM" id="SignalP"/>
    </source>
</evidence>
<organism evidence="2 3">
    <name type="scientific">Digitaria exilis</name>
    <dbReference type="NCBI Taxonomy" id="1010633"/>
    <lineage>
        <taxon>Eukaryota</taxon>
        <taxon>Viridiplantae</taxon>
        <taxon>Streptophyta</taxon>
        <taxon>Embryophyta</taxon>
        <taxon>Tracheophyta</taxon>
        <taxon>Spermatophyta</taxon>
        <taxon>Magnoliopsida</taxon>
        <taxon>Liliopsida</taxon>
        <taxon>Poales</taxon>
        <taxon>Poaceae</taxon>
        <taxon>PACMAD clade</taxon>
        <taxon>Panicoideae</taxon>
        <taxon>Panicodae</taxon>
        <taxon>Paniceae</taxon>
        <taxon>Anthephorinae</taxon>
        <taxon>Digitaria</taxon>
    </lineage>
</organism>
<proteinExistence type="predicted"/>
<dbReference type="PANTHER" id="PTHR46932:SF20">
    <property type="entry name" value="HMA DOMAIN-CONTAINING PROTEIN"/>
    <property type="match status" value="1"/>
</dbReference>
<dbReference type="InterPro" id="IPR042885">
    <property type="entry name" value="HIPP47/16"/>
</dbReference>
<gene>
    <name evidence="2" type="ORF">HU200_013185</name>
</gene>
<feature type="signal peptide" evidence="1">
    <location>
        <begin position="1"/>
        <end position="18"/>
    </location>
</feature>
<keyword evidence="3" id="KW-1185">Reference proteome</keyword>
<evidence type="ECO:0000313" key="2">
    <source>
        <dbReference type="EMBL" id="KAF8747776.1"/>
    </source>
</evidence>
<name>A0A835KP31_9POAL</name>
<protein>
    <submittedName>
        <fullName evidence="2">Uncharacterized protein</fullName>
    </submittedName>
</protein>
<dbReference type="PANTHER" id="PTHR46932">
    <property type="entry name" value="HEAVY METAL-ASSOCIATED ISOPRENYLATED PLANT PROTEIN 47"/>
    <property type="match status" value="1"/>
</dbReference>
<dbReference type="EMBL" id="JACEFO010001135">
    <property type="protein sequence ID" value="KAF8747776.1"/>
    <property type="molecule type" value="Genomic_DNA"/>
</dbReference>